<dbReference type="Pfam" id="PF12732">
    <property type="entry name" value="YtxH"/>
    <property type="match status" value="1"/>
</dbReference>
<gene>
    <name evidence="3" type="ORF">Q4F26_04900</name>
</gene>
<organism evidence="3 4">
    <name type="scientific">Atopococcus tabaci</name>
    <dbReference type="NCBI Taxonomy" id="269774"/>
    <lineage>
        <taxon>Bacteria</taxon>
        <taxon>Bacillati</taxon>
        <taxon>Bacillota</taxon>
        <taxon>Bacilli</taxon>
        <taxon>Lactobacillales</taxon>
        <taxon>Carnobacteriaceae</taxon>
        <taxon>Atopococcus</taxon>
    </lineage>
</organism>
<dbReference type="PANTHER" id="PTHR35792">
    <property type="entry name" value="GENERAL STRESS PROTEIN"/>
    <property type="match status" value="1"/>
</dbReference>
<dbReference type="InterPro" id="IPR052928">
    <property type="entry name" value="Desiccation-related_membrane"/>
</dbReference>
<feature type="coiled-coil region" evidence="1">
    <location>
        <begin position="55"/>
        <end position="86"/>
    </location>
</feature>
<dbReference type="EMBL" id="JAUNQW010000020">
    <property type="protein sequence ID" value="MDO5457667.1"/>
    <property type="molecule type" value="Genomic_DNA"/>
</dbReference>
<dbReference type="AlphaFoldDB" id="A0AA43ZSW5"/>
<evidence type="ECO:0000256" key="1">
    <source>
        <dbReference type="SAM" id="Coils"/>
    </source>
</evidence>
<accession>A0AA43ZSW5</accession>
<evidence type="ECO:0000256" key="2">
    <source>
        <dbReference type="SAM" id="MobiDB-lite"/>
    </source>
</evidence>
<evidence type="ECO:0000313" key="3">
    <source>
        <dbReference type="EMBL" id="MDO5457667.1"/>
    </source>
</evidence>
<comment type="caution">
    <text evidence="3">The sequence shown here is derived from an EMBL/GenBank/DDBJ whole genome shotgun (WGS) entry which is preliminary data.</text>
</comment>
<protein>
    <submittedName>
        <fullName evidence="3">YtxH domain-containing protein</fullName>
    </submittedName>
</protein>
<keyword evidence="4" id="KW-1185">Reference proteome</keyword>
<proteinExistence type="predicted"/>
<keyword evidence="1" id="KW-0175">Coiled coil</keyword>
<dbReference type="Gene3D" id="1.20.120.20">
    <property type="entry name" value="Apolipoprotein"/>
    <property type="match status" value="1"/>
</dbReference>
<evidence type="ECO:0000313" key="4">
    <source>
        <dbReference type="Proteomes" id="UP001171751"/>
    </source>
</evidence>
<dbReference type="InterPro" id="IPR024623">
    <property type="entry name" value="YtxH"/>
</dbReference>
<sequence length="184" mass="19993">MSNKGRNGSNFLGALLLAGLSAGAALLFAPKSGKELRKDLKVKADEYKEQGKTYADNLTQDIKDAVQEVESQAHQEKEELKTNLEQDEYTHNQKVAYTQDGEVTAVDQVSGNIADTSYDAKKGTIDANRPGGQADKLVTSDGEITYKDRAHGDITGTKFDAGRDETIPADELDKALKDAEIEDK</sequence>
<reference evidence="3" key="1">
    <citation type="submission" date="2023-07" db="EMBL/GenBank/DDBJ databases">
        <title>Between Cages and Wild: Unraveling the Impact of Captivity on Animal Microbiomes and Antimicrobial Resistance.</title>
        <authorList>
            <person name="Schmartz G.P."/>
            <person name="Rehner J."/>
            <person name="Schuff M.J."/>
            <person name="Becker S.L."/>
            <person name="Kravczyk M."/>
            <person name="Gurevich A."/>
            <person name="Francke R."/>
            <person name="Mueller R."/>
            <person name="Keller V."/>
            <person name="Keller A."/>
        </authorList>
    </citation>
    <scope>NUCLEOTIDE SEQUENCE</scope>
    <source>
        <strain evidence="3">S39M_St_73</strain>
    </source>
</reference>
<name>A0AA43ZSW5_9LACT</name>
<feature type="compositionally biased region" description="Basic and acidic residues" evidence="2">
    <location>
        <begin position="160"/>
        <end position="184"/>
    </location>
</feature>
<feature type="region of interest" description="Disordered" evidence="2">
    <location>
        <begin position="153"/>
        <end position="184"/>
    </location>
</feature>
<dbReference type="Proteomes" id="UP001171751">
    <property type="component" value="Unassembled WGS sequence"/>
</dbReference>
<dbReference type="PANTHER" id="PTHR35792:SF2">
    <property type="entry name" value="GENERAL STRESS PROTEIN"/>
    <property type="match status" value="1"/>
</dbReference>